<dbReference type="OrthoDB" id="906313at2759"/>
<sequence>MAAVYACRMVTENNGEPCSRGTVMGWGAKARVSIRSVNASKGAALRSVKLPVFIVSLALSLSLAVCAVTTCRCRVVTELLAGASVPTFWYRSRFMYAGGSISPPREPPRKVRVIPRRSAPEKMTGEGTSSSGSGVKESSLVWPMLDRANYAEWVMIMQCNLEALEIWHAIDPGTNVKRAHDRQAMAALLRSVPRDMWQMLGRKKTMKEAWEAVETMCLGADQVKEVKA</sequence>
<feature type="compositionally biased region" description="Low complexity" evidence="1">
    <location>
        <begin position="125"/>
        <end position="135"/>
    </location>
</feature>
<gene>
    <name evidence="2" type="ORF">NCGR_LOCUS39400</name>
</gene>
<organism evidence="2 3">
    <name type="scientific">Miscanthus lutarioriparius</name>
    <dbReference type="NCBI Taxonomy" id="422564"/>
    <lineage>
        <taxon>Eukaryota</taxon>
        <taxon>Viridiplantae</taxon>
        <taxon>Streptophyta</taxon>
        <taxon>Embryophyta</taxon>
        <taxon>Tracheophyta</taxon>
        <taxon>Spermatophyta</taxon>
        <taxon>Magnoliopsida</taxon>
        <taxon>Liliopsida</taxon>
        <taxon>Poales</taxon>
        <taxon>Poaceae</taxon>
        <taxon>PACMAD clade</taxon>
        <taxon>Panicoideae</taxon>
        <taxon>Andropogonodae</taxon>
        <taxon>Andropogoneae</taxon>
        <taxon>Saccharinae</taxon>
        <taxon>Miscanthus</taxon>
    </lineage>
</organism>
<feature type="region of interest" description="Disordered" evidence="1">
    <location>
        <begin position="115"/>
        <end position="135"/>
    </location>
</feature>
<accession>A0A811Q5M6</accession>
<evidence type="ECO:0008006" key="4">
    <source>
        <dbReference type="Google" id="ProtNLM"/>
    </source>
</evidence>
<evidence type="ECO:0000313" key="2">
    <source>
        <dbReference type="EMBL" id="CAD6255873.1"/>
    </source>
</evidence>
<dbReference type="Proteomes" id="UP000604825">
    <property type="component" value="Unassembled WGS sequence"/>
</dbReference>
<comment type="caution">
    <text evidence="2">The sequence shown here is derived from an EMBL/GenBank/DDBJ whole genome shotgun (WGS) entry which is preliminary data.</text>
</comment>
<reference evidence="2" key="1">
    <citation type="submission" date="2020-10" db="EMBL/GenBank/DDBJ databases">
        <authorList>
            <person name="Han B."/>
            <person name="Lu T."/>
            <person name="Zhao Q."/>
            <person name="Huang X."/>
            <person name="Zhao Y."/>
        </authorList>
    </citation>
    <scope>NUCLEOTIDE SEQUENCE</scope>
</reference>
<protein>
    <recommendedName>
        <fullName evidence="4">DUF4219 domain-containing protein</fullName>
    </recommendedName>
</protein>
<dbReference type="EMBL" id="CAJGYO010000010">
    <property type="protein sequence ID" value="CAD6255873.1"/>
    <property type="molecule type" value="Genomic_DNA"/>
</dbReference>
<evidence type="ECO:0000256" key="1">
    <source>
        <dbReference type="SAM" id="MobiDB-lite"/>
    </source>
</evidence>
<evidence type="ECO:0000313" key="3">
    <source>
        <dbReference type="Proteomes" id="UP000604825"/>
    </source>
</evidence>
<name>A0A811Q5M6_9POAL</name>
<dbReference type="AlphaFoldDB" id="A0A811Q5M6"/>
<proteinExistence type="predicted"/>
<keyword evidence="3" id="KW-1185">Reference proteome</keyword>